<accession>A0A0D6DXH9</accession>
<reference evidence="3" key="1">
    <citation type="submission" date="2015-01" db="EMBL/GenBank/DDBJ databases">
        <authorList>
            <person name="Andreevskaya M."/>
        </authorList>
    </citation>
    <scope>NUCLEOTIDE SEQUENCE [LARGE SCALE GENOMIC DNA]</scope>
    <source>
        <strain evidence="3">MKFS47</strain>
    </source>
</reference>
<keyword evidence="1" id="KW-1133">Transmembrane helix</keyword>
<organism evidence="2 3">
    <name type="scientific">Pseudolactococcus piscium MKFS47</name>
    <dbReference type="NCBI Taxonomy" id="297352"/>
    <lineage>
        <taxon>Bacteria</taxon>
        <taxon>Bacillati</taxon>
        <taxon>Bacillota</taxon>
        <taxon>Bacilli</taxon>
        <taxon>Lactobacillales</taxon>
        <taxon>Streptococcaceae</taxon>
        <taxon>Pseudolactococcus</taxon>
    </lineage>
</organism>
<keyword evidence="1" id="KW-0812">Transmembrane</keyword>
<keyword evidence="1" id="KW-0472">Membrane</keyword>
<dbReference type="Proteomes" id="UP000033166">
    <property type="component" value="Chromosome I"/>
</dbReference>
<proteinExistence type="predicted"/>
<dbReference type="RefSeq" id="WP_047915374.1">
    <property type="nucleotide sequence ID" value="NZ_LN774769.1"/>
</dbReference>
<feature type="transmembrane region" description="Helical" evidence="1">
    <location>
        <begin position="6"/>
        <end position="25"/>
    </location>
</feature>
<evidence type="ECO:0000313" key="3">
    <source>
        <dbReference type="Proteomes" id="UP000033166"/>
    </source>
</evidence>
<dbReference type="KEGG" id="lpk:LACPI_1001"/>
<dbReference type="AlphaFoldDB" id="A0A0D6DXH9"/>
<name>A0A0D6DXH9_9LACT</name>
<evidence type="ECO:0000256" key="1">
    <source>
        <dbReference type="SAM" id="Phobius"/>
    </source>
</evidence>
<protein>
    <submittedName>
        <fullName evidence="2">Uncharacterized protein</fullName>
    </submittedName>
</protein>
<dbReference type="EMBL" id="LN774769">
    <property type="protein sequence ID" value="CEN28201.1"/>
    <property type="molecule type" value="Genomic_DNA"/>
</dbReference>
<gene>
    <name evidence="2" type="ORF">LACPI_1001</name>
</gene>
<sequence>MKKKLGVIVVVVIALVVGIVGGYFLKGNKPSSSAVMPDGEYSVNATWNWKHLSVKGNKFTLDSARNYEVLSQNTENGIIVINTIGSKNKSTQIYKIIKTGNQYKWHIVAKGITADKAVATATKK</sequence>
<evidence type="ECO:0000313" key="2">
    <source>
        <dbReference type="EMBL" id="CEN28201.1"/>
    </source>
</evidence>
<dbReference type="HOGENOM" id="CLU_1882519_0_0_9"/>